<keyword evidence="2 3" id="KW-0143">Chaperone</keyword>
<dbReference type="GO" id="GO:0005737">
    <property type="term" value="C:cytoplasm"/>
    <property type="evidence" value="ECO:0007669"/>
    <property type="project" value="UniProtKB-SubCell"/>
</dbReference>
<dbReference type="InterPro" id="IPR037124">
    <property type="entry name" value="Chaperonin_GroES_sf"/>
</dbReference>
<dbReference type="GO" id="GO:0005524">
    <property type="term" value="F:ATP binding"/>
    <property type="evidence" value="ECO:0007669"/>
    <property type="project" value="InterPro"/>
</dbReference>
<dbReference type="InterPro" id="IPR011032">
    <property type="entry name" value="GroES-like_sf"/>
</dbReference>
<proteinExistence type="inferred from homology"/>
<dbReference type="GO" id="GO:0044183">
    <property type="term" value="F:protein folding chaperone"/>
    <property type="evidence" value="ECO:0007669"/>
    <property type="project" value="InterPro"/>
</dbReference>
<organism evidence="5 6">
    <name type="scientific">Candidatus Falkowbacteria bacterium RIFOXYC2_FULL_36_12</name>
    <dbReference type="NCBI Taxonomy" id="1798002"/>
    <lineage>
        <taxon>Bacteria</taxon>
        <taxon>Candidatus Falkowiibacteriota</taxon>
    </lineage>
</organism>
<dbReference type="AlphaFoldDB" id="A0A1F5T3S7"/>
<gene>
    <name evidence="3" type="primary">groES</name>
    <name evidence="3" type="synonym">groS</name>
    <name evidence="5" type="ORF">A2478_01645</name>
</gene>
<dbReference type="PRINTS" id="PR00297">
    <property type="entry name" value="CHAPERONIN10"/>
</dbReference>
<accession>A0A1F5T3S7</accession>
<comment type="subunit">
    <text evidence="3">Heptamer of 7 subunits arranged in a ring. Interacts with the chaperonin GroEL.</text>
</comment>
<dbReference type="HAMAP" id="MF_00580">
    <property type="entry name" value="CH10"/>
    <property type="match status" value="1"/>
</dbReference>
<protein>
    <recommendedName>
        <fullName evidence="3">Co-chaperonin GroES</fullName>
    </recommendedName>
    <alternativeName>
        <fullName evidence="3">10 kDa chaperonin</fullName>
    </alternativeName>
    <alternativeName>
        <fullName evidence="3">Chaperonin-10</fullName>
        <shortName evidence="3">Cpn10</shortName>
    </alternativeName>
</protein>
<dbReference type="SMART" id="SM00883">
    <property type="entry name" value="Cpn10"/>
    <property type="match status" value="1"/>
</dbReference>
<evidence type="ECO:0000313" key="6">
    <source>
        <dbReference type="Proteomes" id="UP000179001"/>
    </source>
</evidence>
<dbReference type="NCBIfam" id="NF001533">
    <property type="entry name" value="PRK00364.2-4"/>
    <property type="match status" value="1"/>
</dbReference>
<dbReference type="GO" id="GO:0046872">
    <property type="term" value="F:metal ion binding"/>
    <property type="evidence" value="ECO:0007669"/>
    <property type="project" value="TreeGrafter"/>
</dbReference>
<dbReference type="STRING" id="1798002.A2478_01645"/>
<dbReference type="FunFam" id="2.30.33.40:FF:000001">
    <property type="entry name" value="10 kDa chaperonin"/>
    <property type="match status" value="1"/>
</dbReference>
<dbReference type="Gene3D" id="2.30.33.40">
    <property type="entry name" value="GroES chaperonin"/>
    <property type="match status" value="1"/>
</dbReference>
<name>A0A1F5T3S7_9BACT</name>
<dbReference type="GO" id="GO:0051082">
    <property type="term" value="F:unfolded protein binding"/>
    <property type="evidence" value="ECO:0007669"/>
    <property type="project" value="TreeGrafter"/>
</dbReference>
<evidence type="ECO:0000256" key="2">
    <source>
        <dbReference type="ARBA" id="ARBA00023186"/>
    </source>
</evidence>
<reference evidence="5 6" key="1">
    <citation type="journal article" date="2016" name="Nat. Commun.">
        <title>Thousands of microbial genomes shed light on interconnected biogeochemical processes in an aquifer system.</title>
        <authorList>
            <person name="Anantharaman K."/>
            <person name="Brown C.T."/>
            <person name="Hug L.A."/>
            <person name="Sharon I."/>
            <person name="Castelle C.J."/>
            <person name="Probst A.J."/>
            <person name="Thomas B.C."/>
            <person name="Singh A."/>
            <person name="Wilkins M.J."/>
            <person name="Karaoz U."/>
            <person name="Brodie E.L."/>
            <person name="Williams K.H."/>
            <person name="Hubbard S.S."/>
            <person name="Banfield J.F."/>
        </authorList>
    </citation>
    <scope>NUCLEOTIDE SEQUENCE [LARGE SCALE GENOMIC DNA]</scope>
</reference>
<sequence>MLKPLNDNVVVKPLTSEETTASGIIIPDTASKEKPEQGEIIAVGPGKISESGVRVQMSVQVGQKIVFTKYSPNEIKIGTENYLVLKEEDILAIVE</sequence>
<dbReference type="Proteomes" id="UP000179001">
    <property type="component" value="Unassembled WGS sequence"/>
</dbReference>
<dbReference type="SUPFAM" id="SSF50129">
    <property type="entry name" value="GroES-like"/>
    <property type="match status" value="1"/>
</dbReference>
<evidence type="ECO:0000256" key="3">
    <source>
        <dbReference type="HAMAP-Rule" id="MF_00580"/>
    </source>
</evidence>
<dbReference type="PANTHER" id="PTHR10772:SF58">
    <property type="entry name" value="CO-CHAPERONIN GROES"/>
    <property type="match status" value="1"/>
</dbReference>
<comment type="subcellular location">
    <subcellularLocation>
        <location evidence="3">Cytoplasm</location>
    </subcellularLocation>
</comment>
<evidence type="ECO:0000256" key="4">
    <source>
        <dbReference type="RuleBase" id="RU000535"/>
    </source>
</evidence>
<comment type="function">
    <text evidence="3 4">Together with the chaperonin GroEL, plays an essential role in assisting protein folding. The GroEL-GroES system forms a nano-cage that allows encapsulation of the non-native substrate proteins and provides a physical environment optimized to promote and accelerate protein folding. GroES binds to the apical surface of the GroEL ring, thereby capping the opening of the GroEL channel.</text>
</comment>
<comment type="similarity">
    <text evidence="1 3 4">Belongs to the GroES chaperonin family.</text>
</comment>
<evidence type="ECO:0000313" key="5">
    <source>
        <dbReference type="EMBL" id="OGF33386.1"/>
    </source>
</evidence>
<keyword evidence="3" id="KW-0963">Cytoplasm</keyword>
<dbReference type="CDD" id="cd00320">
    <property type="entry name" value="cpn10"/>
    <property type="match status" value="1"/>
</dbReference>
<dbReference type="NCBIfam" id="NF001531">
    <property type="entry name" value="PRK00364.2-2"/>
    <property type="match status" value="1"/>
</dbReference>
<dbReference type="InterPro" id="IPR020818">
    <property type="entry name" value="Chaperonin_GroES"/>
</dbReference>
<dbReference type="GO" id="GO:0051087">
    <property type="term" value="F:protein-folding chaperone binding"/>
    <property type="evidence" value="ECO:0007669"/>
    <property type="project" value="TreeGrafter"/>
</dbReference>
<dbReference type="PANTHER" id="PTHR10772">
    <property type="entry name" value="10 KDA HEAT SHOCK PROTEIN"/>
    <property type="match status" value="1"/>
</dbReference>
<comment type="caution">
    <text evidence="5">The sequence shown here is derived from an EMBL/GenBank/DDBJ whole genome shotgun (WGS) entry which is preliminary data.</text>
</comment>
<dbReference type="Pfam" id="PF00166">
    <property type="entry name" value="Cpn10"/>
    <property type="match status" value="1"/>
</dbReference>
<dbReference type="EMBL" id="MFGJ01000001">
    <property type="protein sequence ID" value="OGF33386.1"/>
    <property type="molecule type" value="Genomic_DNA"/>
</dbReference>
<evidence type="ECO:0000256" key="1">
    <source>
        <dbReference type="ARBA" id="ARBA00006975"/>
    </source>
</evidence>